<evidence type="ECO:0000256" key="1">
    <source>
        <dbReference type="SAM" id="MobiDB-lite"/>
    </source>
</evidence>
<dbReference type="OrthoDB" id="10460776at2759"/>
<accession>A0A7M7QNH0</accession>
<evidence type="ECO:0000313" key="3">
    <source>
        <dbReference type="Proteomes" id="UP000002358"/>
    </source>
</evidence>
<feature type="compositionally biased region" description="Polar residues" evidence="1">
    <location>
        <begin position="151"/>
        <end position="166"/>
    </location>
</feature>
<protein>
    <submittedName>
        <fullName evidence="2">Uncharacterized protein</fullName>
    </submittedName>
</protein>
<dbReference type="AlphaFoldDB" id="A0A7M7QNH0"/>
<dbReference type="GeneID" id="116418293"/>
<dbReference type="EnsemblMetazoa" id="XM_031933358">
    <property type="protein sequence ID" value="XP_031789218"/>
    <property type="gene ID" value="LOC116418293"/>
</dbReference>
<dbReference type="RefSeq" id="XP_031789218.1">
    <property type="nucleotide sequence ID" value="XM_031933358.2"/>
</dbReference>
<name>A0A7M7QNH0_NASVI</name>
<dbReference type="SMR" id="A0A7M7QNH0"/>
<dbReference type="KEGG" id="nvi:116418293"/>
<dbReference type="Proteomes" id="UP000002358">
    <property type="component" value="Unassembled WGS sequence"/>
</dbReference>
<evidence type="ECO:0000313" key="2">
    <source>
        <dbReference type="EnsemblMetazoa" id="XP_031789218"/>
    </source>
</evidence>
<feature type="region of interest" description="Disordered" evidence="1">
    <location>
        <begin position="143"/>
        <end position="166"/>
    </location>
</feature>
<dbReference type="InParanoid" id="A0A7M7QNH0"/>
<reference evidence="2" key="1">
    <citation type="submission" date="2021-01" db="UniProtKB">
        <authorList>
            <consortium name="EnsemblMetazoa"/>
        </authorList>
    </citation>
    <scope>IDENTIFICATION</scope>
</reference>
<keyword evidence="3" id="KW-1185">Reference proteome</keyword>
<organism evidence="2 3">
    <name type="scientific">Nasonia vitripennis</name>
    <name type="common">Parasitic wasp</name>
    <dbReference type="NCBI Taxonomy" id="7425"/>
    <lineage>
        <taxon>Eukaryota</taxon>
        <taxon>Metazoa</taxon>
        <taxon>Ecdysozoa</taxon>
        <taxon>Arthropoda</taxon>
        <taxon>Hexapoda</taxon>
        <taxon>Insecta</taxon>
        <taxon>Pterygota</taxon>
        <taxon>Neoptera</taxon>
        <taxon>Endopterygota</taxon>
        <taxon>Hymenoptera</taxon>
        <taxon>Apocrita</taxon>
        <taxon>Proctotrupomorpha</taxon>
        <taxon>Chalcidoidea</taxon>
        <taxon>Pteromalidae</taxon>
        <taxon>Pteromalinae</taxon>
        <taxon>Nasonia</taxon>
    </lineage>
</organism>
<sequence length="166" mass="19985">MKDFILNCVNYYKAKEGHGFDERQKRYTIENDEIYLGENKSVQVLEWEMINLERPPIFLVQSALHLWDITEFANRAFEIHDDMKNIPGRLPIKLIERNLLRLLISLYHDYLKRNRCLDHESKASYLLKATYTLRNKMRILRSQEKKARTPRNAQNARRRLSYNSIE</sequence>
<proteinExistence type="predicted"/>